<evidence type="ECO:0000313" key="2">
    <source>
        <dbReference type="EMBL" id="CAH1219002.1"/>
    </source>
</evidence>
<dbReference type="EMBL" id="CAKMMG010000009">
    <property type="protein sequence ID" value="CAH1219002.1"/>
    <property type="molecule type" value="Genomic_DNA"/>
</dbReference>
<feature type="transmembrane region" description="Helical" evidence="1">
    <location>
        <begin position="362"/>
        <end position="386"/>
    </location>
</feature>
<feature type="transmembrane region" description="Helical" evidence="1">
    <location>
        <begin position="38"/>
        <end position="58"/>
    </location>
</feature>
<protein>
    <submittedName>
        <fullName evidence="2">Uncharacterized protein</fullName>
    </submittedName>
</protein>
<accession>A0ABN8GXR1</accession>
<evidence type="ECO:0000256" key="1">
    <source>
        <dbReference type="SAM" id="Phobius"/>
    </source>
</evidence>
<keyword evidence="1" id="KW-1133">Transmembrane helix</keyword>
<keyword evidence="3" id="KW-1185">Reference proteome</keyword>
<feature type="transmembrane region" description="Helical" evidence="1">
    <location>
        <begin position="70"/>
        <end position="90"/>
    </location>
</feature>
<keyword evidence="1" id="KW-0472">Membrane</keyword>
<gene>
    <name evidence="2" type="ORF">PAECIP111892_04643</name>
</gene>
<evidence type="ECO:0000313" key="3">
    <source>
        <dbReference type="Proteomes" id="UP000838324"/>
    </source>
</evidence>
<organism evidence="2 3">
    <name type="scientific">Paenibacillus auburnensis</name>
    <dbReference type="NCBI Taxonomy" id="2905649"/>
    <lineage>
        <taxon>Bacteria</taxon>
        <taxon>Bacillati</taxon>
        <taxon>Bacillota</taxon>
        <taxon>Bacilli</taxon>
        <taxon>Bacillales</taxon>
        <taxon>Paenibacillaceae</taxon>
        <taxon>Paenibacillus</taxon>
    </lineage>
</organism>
<name>A0ABN8GXR1_9BACL</name>
<feature type="transmembrane region" description="Helical" evidence="1">
    <location>
        <begin position="300"/>
        <end position="323"/>
    </location>
</feature>
<dbReference type="Proteomes" id="UP000838324">
    <property type="component" value="Unassembled WGS sequence"/>
</dbReference>
<sequence length="412" mass="48130">MAAGWFERSFNFEWSTIEVDLYKELQTGNDRFAGYKNLIAILTLIASIGFWSVNFYFPIKNNNAEFSKDWYWAIPVVVLLVNIISMCIHLRISYSIIKKGDPTYKIKLYSLVVDYWKKLNLKAKILFFVKFLIFPDYFWAEFFKGHIGSHFNQKDLISIKEMEFVRLLKKFYIERCNWANLSFTMLGSLLMIYSLGGGNGLTGIIPYTLFIFIAYRSVSRTMEILIAFYNDILKSREKIFFKNGTDTVTLNNDKLDVDPRRRHENLRIINNPPREIRYIYPWKNSLLLPSSRASLAIHSLLEIIMLFALLYFLMVGVSDYIFIGKDAPTLPEGLEGDIGIIKYFIFSFSVAVTLPDIESTLWAIPLFMQILSSLVLMIMSLAYYLGKEHDIKGHEKQLYGERARENVKRKFR</sequence>
<comment type="caution">
    <text evidence="2">The sequence shown here is derived from an EMBL/GenBank/DDBJ whole genome shotgun (WGS) entry which is preliminary data.</text>
</comment>
<proteinExistence type="predicted"/>
<keyword evidence="1" id="KW-0812">Transmembrane</keyword>
<reference evidence="2" key="1">
    <citation type="submission" date="2022-01" db="EMBL/GenBank/DDBJ databases">
        <authorList>
            <person name="Criscuolo A."/>
        </authorList>
    </citation>
    <scope>NUCLEOTIDE SEQUENCE</scope>
    <source>
        <strain evidence="2">CIP111892</strain>
    </source>
</reference>
<dbReference type="RefSeq" id="WP_236336493.1">
    <property type="nucleotide sequence ID" value="NZ_CAKMMG010000009.1"/>
</dbReference>
<feature type="transmembrane region" description="Helical" evidence="1">
    <location>
        <begin position="201"/>
        <end position="218"/>
    </location>
</feature>